<organism evidence="2 3">
    <name type="scientific">Chaetoceros tenuissimus</name>
    <dbReference type="NCBI Taxonomy" id="426638"/>
    <lineage>
        <taxon>Eukaryota</taxon>
        <taxon>Sar</taxon>
        <taxon>Stramenopiles</taxon>
        <taxon>Ochrophyta</taxon>
        <taxon>Bacillariophyta</taxon>
        <taxon>Coscinodiscophyceae</taxon>
        <taxon>Chaetocerotophycidae</taxon>
        <taxon>Chaetocerotales</taxon>
        <taxon>Chaetocerotaceae</taxon>
        <taxon>Chaetoceros</taxon>
    </lineage>
</organism>
<comment type="caution">
    <text evidence="2">The sequence shown here is derived from an EMBL/GenBank/DDBJ whole genome shotgun (WGS) entry which is preliminary data.</text>
</comment>
<sequence length="222" mass="24985">MSKPKQEKFSPQQSTRVSTVLTSDNDIWTEYLAVVEMLDPTKRNGKYHLQIRSFFESSNTGKKAWDEPPSGATNIIWASEEARNLAELQLKDVKIIDHGNSVTLGMDNSKTLQAEPTNSDTSDKKPKSWKGKINSLFKKNKKDDSSDYNKTFTYEKGSHTDVFSAKSKNSKPKDEMDINDVNLQIAMAESIAKTEAKTPPSTEDEDLEMAKALSLSEAHQYR</sequence>
<feature type="compositionally biased region" description="Polar residues" evidence="1">
    <location>
        <begin position="106"/>
        <end position="120"/>
    </location>
</feature>
<evidence type="ECO:0000313" key="2">
    <source>
        <dbReference type="EMBL" id="GFH60912.1"/>
    </source>
</evidence>
<accession>A0AAD3DAF7</accession>
<feature type="region of interest" description="Disordered" evidence="1">
    <location>
        <begin position="159"/>
        <end position="178"/>
    </location>
</feature>
<proteinExistence type="predicted"/>
<keyword evidence="3" id="KW-1185">Reference proteome</keyword>
<dbReference type="EMBL" id="BLLK01000069">
    <property type="protein sequence ID" value="GFH60912.1"/>
    <property type="molecule type" value="Genomic_DNA"/>
</dbReference>
<name>A0AAD3DAF7_9STRA</name>
<protein>
    <submittedName>
        <fullName evidence="2">Uncharacterized protein</fullName>
    </submittedName>
</protein>
<evidence type="ECO:0000256" key="1">
    <source>
        <dbReference type="SAM" id="MobiDB-lite"/>
    </source>
</evidence>
<evidence type="ECO:0000313" key="3">
    <source>
        <dbReference type="Proteomes" id="UP001054902"/>
    </source>
</evidence>
<dbReference type="Proteomes" id="UP001054902">
    <property type="component" value="Unassembled WGS sequence"/>
</dbReference>
<feature type="region of interest" description="Disordered" evidence="1">
    <location>
        <begin position="106"/>
        <end position="145"/>
    </location>
</feature>
<reference evidence="2 3" key="1">
    <citation type="journal article" date="2021" name="Sci. Rep.">
        <title>The genome of the diatom Chaetoceros tenuissimus carries an ancient integrated fragment of an extant virus.</title>
        <authorList>
            <person name="Hongo Y."/>
            <person name="Kimura K."/>
            <person name="Takaki Y."/>
            <person name="Yoshida Y."/>
            <person name="Baba S."/>
            <person name="Kobayashi G."/>
            <person name="Nagasaki K."/>
            <person name="Hano T."/>
            <person name="Tomaru Y."/>
        </authorList>
    </citation>
    <scope>NUCLEOTIDE SEQUENCE [LARGE SCALE GENOMIC DNA]</scope>
    <source>
        <strain evidence="2 3">NIES-3715</strain>
    </source>
</reference>
<feature type="region of interest" description="Disordered" evidence="1">
    <location>
        <begin position="193"/>
        <end position="222"/>
    </location>
</feature>
<dbReference type="AlphaFoldDB" id="A0AAD3DAF7"/>
<gene>
    <name evidence="2" type="ORF">CTEN210_17388</name>
</gene>